<comment type="subcellular location">
    <subcellularLocation>
        <location evidence="1">Cytoplasm</location>
    </subcellularLocation>
</comment>
<evidence type="ECO:0000313" key="11">
    <source>
        <dbReference type="EMBL" id="CAA9548932.1"/>
    </source>
</evidence>
<dbReference type="InterPro" id="IPR038157">
    <property type="entry name" value="FeoA_core_dom"/>
</dbReference>
<dbReference type="Pfam" id="PF04023">
    <property type="entry name" value="FeoA"/>
    <property type="match status" value="1"/>
</dbReference>
<gene>
    <name evidence="11" type="ORF">AVDCRST_MAG88-625</name>
</gene>
<accession>A0A6J4UEY3</accession>
<dbReference type="Gene3D" id="1.10.60.10">
    <property type="entry name" value="Iron dependent repressor, metal binding and dimerisation domain"/>
    <property type="match status" value="1"/>
</dbReference>
<evidence type="ECO:0000256" key="2">
    <source>
        <dbReference type="ARBA" id="ARBA00007871"/>
    </source>
</evidence>
<keyword evidence="8" id="KW-0804">Transcription</keyword>
<dbReference type="Pfam" id="PF02742">
    <property type="entry name" value="Fe_dep_repr_C"/>
    <property type="match status" value="1"/>
</dbReference>
<proteinExistence type="inferred from homology"/>
<dbReference type="Gene3D" id="2.30.30.90">
    <property type="match status" value="1"/>
</dbReference>
<dbReference type="InterPro" id="IPR036390">
    <property type="entry name" value="WH_DNA-bd_sf"/>
</dbReference>
<dbReference type="InterPro" id="IPR022689">
    <property type="entry name" value="Iron_dep_repressor"/>
</dbReference>
<comment type="similarity">
    <text evidence="2">Belongs to the DtxR/MntR family.</text>
</comment>
<dbReference type="PANTHER" id="PTHR33238">
    <property type="entry name" value="IRON (METAL) DEPENDENT REPRESSOR, DTXR FAMILY"/>
    <property type="match status" value="1"/>
</dbReference>
<dbReference type="InterPro" id="IPR007167">
    <property type="entry name" value="Fe-transptr_FeoA-like"/>
</dbReference>
<name>A0A6J4UEY3_9BACT</name>
<comment type="subunit">
    <text evidence="3">Homodimer.</text>
</comment>
<dbReference type="InterPro" id="IPR022687">
    <property type="entry name" value="HTH_DTXR"/>
</dbReference>
<reference evidence="11" key="1">
    <citation type="submission" date="2020-02" db="EMBL/GenBank/DDBJ databases">
        <authorList>
            <person name="Meier V. D."/>
        </authorList>
    </citation>
    <scope>NUCLEOTIDE SEQUENCE</scope>
    <source>
        <strain evidence="11">AVDCRST_MAG88</strain>
    </source>
</reference>
<dbReference type="SUPFAM" id="SSF50037">
    <property type="entry name" value="C-terminal domain of transcriptional repressors"/>
    <property type="match status" value="1"/>
</dbReference>
<keyword evidence="5" id="KW-0408">Iron</keyword>
<dbReference type="GO" id="GO:0046983">
    <property type="term" value="F:protein dimerization activity"/>
    <property type="evidence" value="ECO:0007669"/>
    <property type="project" value="InterPro"/>
</dbReference>
<evidence type="ECO:0000256" key="5">
    <source>
        <dbReference type="ARBA" id="ARBA00023004"/>
    </source>
</evidence>
<dbReference type="PROSITE" id="PS50944">
    <property type="entry name" value="HTH_DTXR"/>
    <property type="match status" value="1"/>
</dbReference>
<evidence type="ECO:0000256" key="8">
    <source>
        <dbReference type="ARBA" id="ARBA00023163"/>
    </source>
</evidence>
<dbReference type="SUPFAM" id="SSF47979">
    <property type="entry name" value="Iron-dependent repressor protein, dimerization domain"/>
    <property type="match status" value="1"/>
</dbReference>
<keyword evidence="7" id="KW-0238">DNA-binding</keyword>
<sequence length="264" mass="28635">MNGTHVTPVMEEYLRAILDLGIAGRPVIGRRLADWLRVAPPTVTVTLQRLEKEGLVSLNPRKEISLSKGGAAIAVAAARRHHLAERLLTDFMGFDWARAHDEAERWRHTLTDETERLLWEALGRPTTCPHGNPIPGTGACFSPGTRWLREAREGDELIVQQIAERAEANTGLMQFFARHGIVPEAALTIDEIVAANGTMAVTMPGGPVVLGLEAAAEVLVRPKESMPLRSFPTQWQDSRAAVETGAPARAGAVAVLDAVTAPRD</sequence>
<dbReference type="InterPro" id="IPR036388">
    <property type="entry name" value="WH-like_DNA-bd_sf"/>
</dbReference>
<dbReference type="PANTHER" id="PTHR33238:SF10">
    <property type="entry name" value="IRON-DEPENDENT REPRESSOR IDER"/>
    <property type="match status" value="1"/>
</dbReference>
<dbReference type="GO" id="GO:0045892">
    <property type="term" value="P:negative regulation of DNA-templated transcription"/>
    <property type="evidence" value="ECO:0007669"/>
    <property type="project" value="TreeGrafter"/>
</dbReference>
<evidence type="ECO:0000256" key="7">
    <source>
        <dbReference type="ARBA" id="ARBA00023125"/>
    </source>
</evidence>
<evidence type="ECO:0000256" key="9">
    <source>
        <dbReference type="ARBA" id="ARBA00025185"/>
    </source>
</evidence>
<evidence type="ECO:0000259" key="10">
    <source>
        <dbReference type="PROSITE" id="PS50944"/>
    </source>
</evidence>
<dbReference type="InterPro" id="IPR008988">
    <property type="entry name" value="Transcriptional_repressor_C"/>
</dbReference>
<dbReference type="SUPFAM" id="SSF46785">
    <property type="entry name" value="Winged helix' DNA-binding domain"/>
    <property type="match status" value="1"/>
</dbReference>
<evidence type="ECO:0000256" key="4">
    <source>
        <dbReference type="ARBA" id="ARBA00022386"/>
    </source>
</evidence>
<keyword evidence="6" id="KW-0805">Transcription regulation</keyword>
<dbReference type="InterPro" id="IPR036421">
    <property type="entry name" value="Fe_dep_repressor_sf"/>
</dbReference>
<dbReference type="GO" id="GO:0005737">
    <property type="term" value="C:cytoplasm"/>
    <property type="evidence" value="ECO:0007669"/>
    <property type="project" value="UniProtKB-SubCell"/>
</dbReference>
<dbReference type="AlphaFoldDB" id="A0A6J4UEY3"/>
<evidence type="ECO:0000256" key="1">
    <source>
        <dbReference type="ARBA" id="ARBA00004496"/>
    </source>
</evidence>
<dbReference type="Gene3D" id="1.10.10.10">
    <property type="entry name" value="Winged helix-like DNA-binding domain superfamily/Winged helix DNA-binding domain"/>
    <property type="match status" value="1"/>
</dbReference>
<evidence type="ECO:0000256" key="3">
    <source>
        <dbReference type="ARBA" id="ARBA00011738"/>
    </source>
</evidence>
<dbReference type="SMART" id="SM00529">
    <property type="entry name" value="HTH_DTXR"/>
    <property type="match status" value="1"/>
</dbReference>
<evidence type="ECO:0000256" key="6">
    <source>
        <dbReference type="ARBA" id="ARBA00023015"/>
    </source>
</evidence>
<dbReference type="GO" id="GO:0046914">
    <property type="term" value="F:transition metal ion binding"/>
    <property type="evidence" value="ECO:0007669"/>
    <property type="project" value="InterPro"/>
</dbReference>
<dbReference type="EMBL" id="CADCWM010000208">
    <property type="protein sequence ID" value="CAA9548932.1"/>
    <property type="molecule type" value="Genomic_DNA"/>
</dbReference>
<comment type="function">
    <text evidence="9">In the presence of manganese, represses expression of mntH and mntS. Up-regulates expression of mntP.</text>
</comment>
<organism evidence="11">
    <name type="scientific">uncultured Thermomicrobiales bacterium</name>
    <dbReference type="NCBI Taxonomy" id="1645740"/>
    <lineage>
        <taxon>Bacteria</taxon>
        <taxon>Pseudomonadati</taxon>
        <taxon>Thermomicrobiota</taxon>
        <taxon>Thermomicrobia</taxon>
        <taxon>Thermomicrobiales</taxon>
        <taxon>environmental samples</taxon>
    </lineage>
</organism>
<protein>
    <recommendedName>
        <fullName evidence="4">Transcriptional regulator MntR</fullName>
    </recommendedName>
</protein>
<dbReference type="Pfam" id="PF01325">
    <property type="entry name" value="Fe_dep_repress"/>
    <property type="match status" value="1"/>
</dbReference>
<feature type="domain" description="HTH dtxR-type" evidence="10">
    <location>
        <begin position="6"/>
        <end position="67"/>
    </location>
</feature>
<dbReference type="GO" id="GO:0003677">
    <property type="term" value="F:DNA binding"/>
    <property type="evidence" value="ECO:0007669"/>
    <property type="project" value="UniProtKB-KW"/>
</dbReference>
<dbReference type="InterPro" id="IPR050536">
    <property type="entry name" value="DtxR_MntR_Metal-Reg"/>
</dbReference>
<dbReference type="InterPro" id="IPR001367">
    <property type="entry name" value="Fe_dep_repressor"/>
</dbReference>
<dbReference type="GO" id="GO:0003700">
    <property type="term" value="F:DNA-binding transcription factor activity"/>
    <property type="evidence" value="ECO:0007669"/>
    <property type="project" value="InterPro"/>
</dbReference>